<evidence type="ECO:0000256" key="1">
    <source>
        <dbReference type="SAM" id="SignalP"/>
    </source>
</evidence>
<organism evidence="2">
    <name type="scientific">Collimonas fungivorans</name>
    <dbReference type="NCBI Taxonomy" id="158899"/>
    <lineage>
        <taxon>Bacteria</taxon>
        <taxon>Pseudomonadati</taxon>
        <taxon>Pseudomonadota</taxon>
        <taxon>Betaproteobacteria</taxon>
        <taxon>Burkholderiales</taxon>
        <taxon>Oxalobacteraceae</taxon>
        <taxon>Collimonas</taxon>
    </lineage>
</organism>
<sequence length="251" mass="28381">MNKFLFLFSLLLASLSHAATPQQQLNTLFDSDWQWSMRNAPEFATAVGDNRYNDRLSDASLAASLAGNTHQQQMLLQAKRIDRSKLSGQDLLSYDLFIYEKQKNIQAAKFYPYNPEPISQLSGVQFEFPQLVAQTPFSTVKDYRNYLGRLRALPKYVDGVIAQLQQGVKSGWVAPKVTMSVVPDNCRNLSPSSTAVPWLSRSRTCRRRSRRRSAQAWRVKANACCIKAWRRLSASWRRISAAAICQLAATA</sequence>
<feature type="signal peptide" evidence="1">
    <location>
        <begin position="1"/>
        <end position="18"/>
    </location>
</feature>
<keyword evidence="1" id="KW-0732">Signal</keyword>
<dbReference type="PANTHER" id="PTHR33361">
    <property type="entry name" value="GLR0591 PROTEIN"/>
    <property type="match status" value="1"/>
</dbReference>
<feature type="chain" id="PRO_5007276715" description="DUF885 domain-containing protein" evidence="1">
    <location>
        <begin position="19"/>
        <end position="251"/>
    </location>
</feature>
<evidence type="ECO:0000313" key="3">
    <source>
        <dbReference type="Proteomes" id="UP000072421"/>
    </source>
</evidence>
<dbReference type="AlphaFoldDB" id="A0A127P8P0"/>
<dbReference type="PANTHER" id="PTHR33361:SF2">
    <property type="entry name" value="DUF885 DOMAIN-CONTAINING PROTEIN"/>
    <property type="match status" value="1"/>
</dbReference>
<evidence type="ECO:0008006" key="4">
    <source>
        <dbReference type="Google" id="ProtNLM"/>
    </source>
</evidence>
<dbReference type="Pfam" id="PF05960">
    <property type="entry name" value="DUF885"/>
    <property type="match status" value="1"/>
</dbReference>
<dbReference type="PATRIC" id="fig|158899.10.peg.1428"/>
<dbReference type="InterPro" id="IPR010281">
    <property type="entry name" value="DUF885"/>
</dbReference>
<name>A0A127P8P0_9BURK</name>
<protein>
    <recommendedName>
        <fullName evidence="4">DUF885 domain-containing protein</fullName>
    </recommendedName>
</protein>
<reference evidence="2 3" key="1">
    <citation type="submission" date="2015-11" db="EMBL/GenBank/DDBJ databases">
        <title>Exploring the genomic traits of fungus-feeding bacterial genus Collimonas.</title>
        <authorList>
            <person name="Song C."/>
            <person name="Schmidt R."/>
            <person name="de Jager V."/>
            <person name="Krzyzanowska D."/>
            <person name="Jongedijk E."/>
            <person name="Cankar K."/>
            <person name="Beekwilder J."/>
            <person name="van Veen A."/>
            <person name="de Boer W."/>
            <person name="van Veen J.A."/>
            <person name="Garbeva P."/>
        </authorList>
    </citation>
    <scope>NUCLEOTIDE SEQUENCE [LARGE SCALE GENOMIC DNA]</scope>
    <source>
        <strain evidence="2 3">Ter6</strain>
    </source>
</reference>
<accession>A0A127P8P0</accession>
<proteinExistence type="predicted"/>
<evidence type="ECO:0000313" key="2">
    <source>
        <dbReference type="EMBL" id="AMO94127.1"/>
    </source>
</evidence>
<dbReference type="Proteomes" id="UP000072421">
    <property type="component" value="Chromosome"/>
</dbReference>
<dbReference type="EMBL" id="CP013232">
    <property type="protein sequence ID" value="AMO94127.1"/>
    <property type="molecule type" value="Genomic_DNA"/>
</dbReference>
<gene>
    <name evidence="2" type="ORF">CFter6_1417</name>
</gene>